<feature type="transmembrane region" description="Helical" evidence="10">
    <location>
        <begin position="199"/>
        <end position="223"/>
    </location>
</feature>
<evidence type="ECO:0000313" key="12">
    <source>
        <dbReference type="Proteomes" id="UP000085678"/>
    </source>
</evidence>
<dbReference type="PANTHER" id="PTHR11003:SF249">
    <property type="entry name" value="TWO PORE POTASSIUM CHANNEL PROTEIN SUP-9"/>
    <property type="match status" value="1"/>
</dbReference>
<keyword evidence="3 8" id="KW-0812">Transmembrane</keyword>
<gene>
    <name evidence="13" type="primary">LOC106173627</name>
</gene>
<dbReference type="GeneID" id="106173627"/>
<evidence type="ECO:0000259" key="11">
    <source>
        <dbReference type="Pfam" id="PF07885"/>
    </source>
</evidence>
<feature type="domain" description="Potassium channel" evidence="11">
    <location>
        <begin position="212"/>
        <end position="288"/>
    </location>
</feature>
<dbReference type="InterPro" id="IPR001779">
    <property type="entry name" value="2pore_dom_K_chnl_TWIK1"/>
</dbReference>
<evidence type="ECO:0000256" key="10">
    <source>
        <dbReference type="SAM" id="Phobius"/>
    </source>
</evidence>
<keyword evidence="7 8" id="KW-0407">Ion channel</keyword>
<dbReference type="PRINTS" id="PR01096">
    <property type="entry name" value="TWIK1CHANNEL"/>
</dbReference>
<comment type="subcellular location">
    <subcellularLocation>
        <location evidence="1">Membrane</location>
        <topology evidence="1">Multi-pass membrane protein</topology>
    </subcellularLocation>
</comment>
<protein>
    <submittedName>
        <fullName evidence="13">Potassium channel subfamily K member 1 isoform X1</fullName>
    </submittedName>
</protein>
<evidence type="ECO:0000256" key="7">
    <source>
        <dbReference type="ARBA" id="ARBA00023303"/>
    </source>
</evidence>
<keyword evidence="5 8" id="KW-0406">Ion transport</keyword>
<dbReference type="GO" id="GO:0005886">
    <property type="term" value="C:plasma membrane"/>
    <property type="evidence" value="ECO:0007669"/>
    <property type="project" value="TreeGrafter"/>
</dbReference>
<dbReference type="RefSeq" id="XP_013410262.1">
    <property type="nucleotide sequence ID" value="XM_013554808.1"/>
</dbReference>
<dbReference type="InterPro" id="IPR005408">
    <property type="entry name" value="2pore_dom_K_chnl_TWIK"/>
</dbReference>
<dbReference type="PRINTS" id="PR01333">
    <property type="entry name" value="2POREKCHANEL"/>
</dbReference>
<dbReference type="InterPro" id="IPR013099">
    <property type="entry name" value="K_chnl_dom"/>
</dbReference>
<dbReference type="STRING" id="7574.A0A1S3JIP3"/>
<evidence type="ECO:0000256" key="3">
    <source>
        <dbReference type="ARBA" id="ARBA00022692"/>
    </source>
</evidence>
<keyword evidence="12" id="KW-1185">Reference proteome</keyword>
<dbReference type="KEGG" id="lak:106173627"/>
<feature type="transmembrane region" description="Helical" evidence="10">
    <location>
        <begin position="264"/>
        <end position="288"/>
    </location>
</feature>
<keyword evidence="4 10" id="KW-1133">Transmembrane helix</keyword>
<evidence type="ECO:0000256" key="4">
    <source>
        <dbReference type="ARBA" id="ARBA00022989"/>
    </source>
</evidence>
<reference evidence="13" key="1">
    <citation type="submission" date="2025-08" db="UniProtKB">
        <authorList>
            <consortium name="RefSeq"/>
        </authorList>
    </citation>
    <scope>IDENTIFICATION</scope>
    <source>
        <tissue evidence="13">Gonads</tissue>
    </source>
</reference>
<dbReference type="FunFam" id="1.10.287.70:FF:000286">
    <property type="entry name" value="Uncharacterized protein"/>
    <property type="match status" value="1"/>
</dbReference>
<dbReference type="SUPFAM" id="SSF81324">
    <property type="entry name" value="Voltage-gated potassium channels"/>
    <property type="match status" value="2"/>
</dbReference>
<feature type="transmembrane region" description="Helical" evidence="10">
    <location>
        <begin position="154"/>
        <end position="187"/>
    </location>
</feature>
<dbReference type="GO" id="GO:0015271">
    <property type="term" value="F:outward rectifier potassium channel activity"/>
    <property type="evidence" value="ECO:0007669"/>
    <property type="project" value="TreeGrafter"/>
</dbReference>
<feature type="domain" description="Potassium channel" evidence="11">
    <location>
        <begin position="117"/>
        <end position="175"/>
    </location>
</feature>
<evidence type="ECO:0000256" key="8">
    <source>
        <dbReference type="RuleBase" id="RU003857"/>
    </source>
</evidence>
<dbReference type="GO" id="GO:0030322">
    <property type="term" value="P:stabilization of membrane potential"/>
    <property type="evidence" value="ECO:0007669"/>
    <property type="project" value="TreeGrafter"/>
</dbReference>
<proteinExistence type="inferred from homology"/>
<organism evidence="12 13">
    <name type="scientific">Lingula anatina</name>
    <name type="common">Brachiopod</name>
    <name type="synonym">Lingula unguis</name>
    <dbReference type="NCBI Taxonomy" id="7574"/>
    <lineage>
        <taxon>Eukaryota</taxon>
        <taxon>Metazoa</taxon>
        <taxon>Spiralia</taxon>
        <taxon>Lophotrochozoa</taxon>
        <taxon>Brachiopoda</taxon>
        <taxon>Linguliformea</taxon>
        <taxon>Lingulata</taxon>
        <taxon>Lingulida</taxon>
        <taxon>Linguloidea</taxon>
        <taxon>Lingulidae</taxon>
        <taxon>Lingula</taxon>
    </lineage>
</organism>
<name>A0A1S3JIP3_LINAN</name>
<keyword evidence="2 8" id="KW-0813">Transport</keyword>
<dbReference type="Gene3D" id="1.10.287.70">
    <property type="match status" value="1"/>
</dbReference>
<dbReference type="Pfam" id="PF07885">
    <property type="entry name" value="Ion_trans_2"/>
    <property type="match status" value="2"/>
</dbReference>
<dbReference type="PRINTS" id="PR01586">
    <property type="entry name" value="TWIKCHANNEL"/>
</dbReference>
<feature type="transmembrane region" description="Helical" evidence="10">
    <location>
        <begin position="123"/>
        <end position="142"/>
    </location>
</feature>
<evidence type="ECO:0000256" key="9">
    <source>
        <dbReference type="SAM" id="MobiDB-lite"/>
    </source>
</evidence>
<evidence type="ECO:0000256" key="6">
    <source>
        <dbReference type="ARBA" id="ARBA00023136"/>
    </source>
</evidence>
<comment type="similarity">
    <text evidence="8">Belongs to the two pore domain potassium channel (TC 1.A.1.8) family.</text>
</comment>
<dbReference type="OrthoDB" id="297496at2759"/>
<feature type="transmembrane region" description="Helical" evidence="10">
    <location>
        <begin position="42"/>
        <end position="63"/>
    </location>
</feature>
<dbReference type="InParanoid" id="A0A1S3JIP3"/>
<feature type="transmembrane region" description="Helical" evidence="10">
    <location>
        <begin position="235"/>
        <end position="252"/>
    </location>
</feature>
<evidence type="ECO:0000256" key="5">
    <source>
        <dbReference type="ARBA" id="ARBA00023065"/>
    </source>
</evidence>
<dbReference type="PANTHER" id="PTHR11003">
    <property type="entry name" value="POTASSIUM CHANNEL, SUBFAMILY K"/>
    <property type="match status" value="1"/>
</dbReference>
<evidence type="ECO:0000256" key="1">
    <source>
        <dbReference type="ARBA" id="ARBA00004141"/>
    </source>
</evidence>
<evidence type="ECO:0000313" key="13">
    <source>
        <dbReference type="RefSeq" id="XP_013410262.1"/>
    </source>
</evidence>
<dbReference type="InterPro" id="IPR003280">
    <property type="entry name" value="2pore_dom_K_chnl"/>
</dbReference>
<dbReference type="GO" id="GO:0022841">
    <property type="term" value="F:potassium ion leak channel activity"/>
    <property type="evidence" value="ECO:0007669"/>
    <property type="project" value="TreeGrafter"/>
</dbReference>
<dbReference type="AlphaFoldDB" id="A0A1S3JIP3"/>
<evidence type="ECO:0000256" key="2">
    <source>
        <dbReference type="ARBA" id="ARBA00022448"/>
    </source>
</evidence>
<keyword evidence="6 10" id="KW-0472">Membrane</keyword>
<sequence length="357" mass="40048">MAKPYVYVMLVADSTDESCDEDSTTLKIMPENNSSKWTGLRLALLVLFLVLYLVIGSVVFSALEGPMEQKEIDEIKKLRAEFLGNHSCISDAELERLIVKIVKYSERGVSAVRNATMEPNWSFGQSFFFAGTVLTTIGYGHVAPLSDGGKAFCIFYALIGIPLTLIMFTAIVERLNIPVTVFLQYLLNKMQHLASPFHIRLVHLFLVIGLVLLFIFLIPAAIFTALEVEWNYLDSFYYCFISMTTIGLGDYIPGEHPDQQSRTVYKIATTIYLYLGLIFMMLMIAVLYEIPELNLGIHFYMATAGSGDGETTYLQARNGGPNYTQQIDEPVHTITKSYKRQLTSDSDEESPAAVQNK</sequence>
<accession>A0A1S3JIP3</accession>
<feature type="region of interest" description="Disordered" evidence="9">
    <location>
        <begin position="338"/>
        <end position="357"/>
    </location>
</feature>
<dbReference type="Proteomes" id="UP000085678">
    <property type="component" value="Unplaced"/>
</dbReference>